<evidence type="ECO:0000313" key="2">
    <source>
        <dbReference type="EMBL" id="SPJ27185.1"/>
    </source>
</evidence>
<proteinExistence type="predicted"/>
<dbReference type="RefSeq" id="WP_108785501.1">
    <property type="nucleotide sequence ID" value="NZ_ONZG01000002.1"/>
</dbReference>
<dbReference type="InterPro" id="IPR005502">
    <property type="entry name" value="Ribosyl_crysJ1"/>
</dbReference>
<dbReference type="Pfam" id="PF03747">
    <property type="entry name" value="ADP_ribosyl_GH"/>
    <property type="match status" value="1"/>
</dbReference>
<keyword evidence="1" id="KW-0460">Magnesium</keyword>
<feature type="binding site" evidence="1">
    <location>
        <position position="70"/>
    </location>
    <ligand>
        <name>Mg(2+)</name>
        <dbReference type="ChEBI" id="CHEBI:18420"/>
        <label>1</label>
    </ligand>
</feature>
<dbReference type="AlphaFoldDB" id="A0A2R8C423"/>
<dbReference type="Proteomes" id="UP000244898">
    <property type="component" value="Unassembled WGS sequence"/>
</dbReference>
<keyword evidence="1" id="KW-0479">Metal-binding</keyword>
<gene>
    <name evidence="2" type="ORF">TRM7615_00668</name>
</gene>
<dbReference type="InterPro" id="IPR050792">
    <property type="entry name" value="ADP-ribosylglycohydrolase"/>
</dbReference>
<accession>A0A2R8C423</accession>
<sequence length="320" mass="33311">MAERHERARAMIWGALVADAASMGLHWLYDQARIAAVAGERPEFHGPDAADFEGAKGYFAHGGRTRGMQSQYGEQMLVMLRSLAATGIYDKAAYEATFRAHFGYGGAYVGYVDRATRDTLDNLAQAERTGGVEAAAFYGSDDTQLPAVAKLPPLVAAGQVDEAVSAIRVTNNSDHAEAYGRVVAAMLQAAVQGAAPAQVVQAGQTAATPEIAEGLARAVQATDQSVPAFTAQVGMACELAFGVPSVMHSLLVTGSYAEAVRQNILAGGDSCGRAIVLGAILGACYGMGGDRGIPVEWVEALTQRDEVQGLMDVCPGTGNG</sequence>
<dbReference type="Gene3D" id="1.10.4080.10">
    <property type="entry name" value="ADP-ribosylation/Crystallin J1"/>
    <property type="match status" value="1"/>
</dbReference>
<dbReference type="InterPro" id="IPR036705">
    <property type="entry name" value="Ribosyl_crysJ1_sf"/>
</dbReference>
<dbReference type="OrthoDB" id="6193578at2"/>
<feature type="binding site" evidence="1">
    <location>
        <position position="269"/>
    </location>
    <ligand>
        <name>Mg(2+)</name>
        <dbReference type="ChEBI" id="CHEBI:18420"/>
        <label>1</label>
    </ligand>
</feature>
<keyword evidence="3" id="KW-1185">Reference proteome</keyword>
<evidence type="ECO:0000313" key="3">
    <source>
        <dbReference type="Proteomes" id="UP000244898"/>
    </source>
</evidence>
<comment type="cofactor">
    <cofactor evidence="1">
        <name>Mg(2+)</name>
        <dbReference type="ChEBI" id="CHEBI:18420"/>
    </cofactor>
    <text evidence="1">Binds 2 magnesium ions per subunit.</text>
</comment>
<dbReference type="GO" id="GO:0046872">
    <property type="term" value="F:metal ion binding"/>
    <property type="evidence" value="ECO:0007669"/>
    <property type="project" value="UniProtKB-KW"/>
</dbReference>
<dbReference type="PANTHER" id="PTHR16222">
    <property type="entry name" value="ADP-RIBOSYLGLYCOHYDROLASE"/>
    <property type="match status" value="1"/>
</dbReference>
<reference evidence="3" key="1">
    <citation type="submission" date="2018-03" db="EMBL/GenBank/DDBJ databases">
        <authorList>
            <person name="Rodrigo-Torres L."/>
            <person name="Arahal R. D."/>
            <person name="Lucena T."/>
        </authorList>
    </citation>
    <scope>NUCLEOTIDE SEQUENCE [LARGE SCALE GENOMIC DNA]</scope>
    <source>
        <strain evidence="3">CECT 7615</strain>
    </source>
</reference>
<organism evidence="2 3">
    <name type="scientific">Falsiruegeria mediterranea M17</name>
    <dbReference type="NCBI Taxonomy" id="1200281"/>
    <lineage>
        <taxon>Bacteria</taxon>
        <taxon>Pseudomonadati</taxon>
        <taxon>Pseudomonadota</taxon>
        <taxon>Alphaproteobacteria</taxon>
        <taxon>Rhodobacterales</taxon>
        <taxon>Roseobacteraceae</taxon>
        <taxon>Falsiruegeria</taxon>
    </lineage>
</organism>
<name>A0A2R8C423_9RHOB</name>
<protein>
    <recommendedName>
        <fullName evidence="4">ADP-ribosyl-[dinitrogen reductase] glycohydrolase</fullName>
    </recommendedName>
</protein>
<evidence type="ECO:0008006" key="4">
    <source>
        <dbReference type="Google" id="ProtNLM"/>
    </source>
</evidence>
<evidence type="ECO:0000256" key="1">
    <source>
        <dbReference type="PIRSR" id="PIRSR605502-1"/>
    </source>
</evidence>
<dbReference type="EMBL" id="ONZG01000002">
    <property type="protein sequence ID" value="SPJ27185.1"/>
    <property type="molecule type" value="Genomic_DNA"/>
</dbReference>
<dbReference type="PANTHER" id="PTHR16222:SF17">
    <property type="entry name" value="SELENOPROTEIN J"/>
    <property type="match status" value="1"/>
</dbReference>
<dbReference type="SUPFAM" id="SSF101478">
    <property type="entry name" value="ADP-ribosylglycohydrolase"/>
    <property type="match status" value="1"/>
</dbReference>